<keyword evidence="9 10" id="KW-0407">Ion channel</keyword>
<keyword evidence="7 10" id="KW-0406">Ion transport</keyword>
<evidence type="ECO:0000256" key="6">
    <source>
        <dbReference type="ARBA" id="ARBA00022989"/>
    </source>
</evidence>
<dbReference type="AlphaFoldDB" id="A0A241RL52"/>
<protein>
    <recommendedName>
        <fullName evidence="10">Large-conductance mechanosensitive channel</fullName>
    </recommendedName>
</protein>
<accession>A0A241RL52</accession>
<evidence type="ECO:0000313" key="14">
    <source>
        <dbReference type="Proteomes" id="UP000238378"/>
    </source>
</evidence>
<keyword evidence="14" id="KW-1185">Reference proteome</keyword>
<dbReference type="Pfam" id="PF01741">
    <property type="entry name" value="MscL"/>
    <property type="match status" value="1"/>
</dbReference>
<gene>
    <name evidence="10 11" type="primary">mscL</name>
    <name evidence="12" type="ORF">C6Y08_16155</name>
    <name evidence="13" type="ORF">D6U18_12200</name>
    <name evidence="11" type="ORF">OOJ94_04795</name>
</gene>
<feature type="transmembrane region" description="Helical" evidence="10">
    <location>
        <begin position="66"/>
        <end position="87"/>
    </location>
</feature>
<reference evidence="12 14" key="1">
    <citation type="submission" date="2018-03" db="EMBL/GenBank/DDBJ databases">
        <title>Draft Genome Sequences of six Lactobacillus pentosus Strains Isolated from Brines of Traditionally Fermented Spanish-Style Green Table Olives.</title>
        <authorList>
            <person name="Calero-Delgado B."/>
            <person name="Martin-Platero A.M."/>
            <person name="Perez-Pulido A.J."/>
            <person name="Benitez-Cabello A."/>
            <person name="Casimiro-Soriguer C.S."/>
            <person name="Martinez-Bueno M."/>
            <person name="Arroyo-Lopez F.N."/>
            <person name="Rodriguez-Gomez F."/>
            <person name="Bautista-Gallego J."/>
            <person name="Garrido-Fernandez A."/>
            <person name="Jimenez-Diaz R."/>
        </authorList>
    </citation>
    <scope>NUCLEOTIDE SEQUENCE [LARGE SCALE GENOMIC DNA]</scope>
    <source>
        <strain evidence="12 14">IG2</strain>
    </source>
</reference>
<dbReference type="GO" id="GO:0008381">
    <property type="term" value="F:mechanosensitive monoatomic ion channel activity"/>
    <property type="evidence" value="ECO:0007669"/>
    <property type="project" value="UniProtKB-UniRule"/>
</dbReference>
<dbReference type="Gene3D" id="1.10.1200.120">
    <property type="entry name" value="Large-conductance mechanosensitive channel, MscL, domain 1"/>
    <property type="match status" value="1"/>
</dbReference>
<evidence type="ECO:0000313" key="11">
    <source>
        <dbReference type="EMBL" id="MDF2312130.1"/>
    </source>
</evidence>
<dbReference type="InterPro" id="IPR019823">
    <property type="entry name" value="Mechanosensitive_channel_CS"/>
</dbReference>
<dbReference type="Proteomes" id="UP001151834">
    <property type="component" value="Unassembled WGS sequence"/>
</dbReference>
<dbReference type="Proteomes" id="UP000276249">
    <property type="component" value="Unassembled WGS sequence"/>
</dbReference>
<dbReference type="Proteomes" id="UP000238378">
    <property type="component" value="Unassembled WGS sequence"/>
</dbReference>
<dbReference type="PANTHER" id="PTHR30266">
    <property type="entry name" value="MECHANOSENSITIVE CHANNEL MSCL"/>
    <property type="match status" value="1"/>
</dbReference>
<evidence type="ECO:0000256" key="1">
    <source>
        <dbReference type="ARBA" id="ARBA00004651"/>
    </source>
</evidence>
<evidence type="ECO:0000313" key="15">
    <source>
        <dbReference type="Proteomes" id="UP000276249"/>
    </source>
</evidence>
<evidence type="ECO:0000256" key="4">
    <source>
        <dbReference type="ARBA" id="ARBA00022475"/>
    </source>
</evidence>
<evidence type="ECO:0000313" key="16">
    <source>
        <dbReference type="Proteomes" id="UP001151834"/>
    </source>
</evidence>
<dbReference type="NCBIfam" id="TIGR00220">
    <property type="entry name" value="mscL"/>
    <property type="match status" value="1"/>
</dbReference>
<dbReference type="PROSITE" id="PS01327">
    <property type="entry name" value="MSCL"/>
    <property type="match status" value="1"/>
</dbReference>
<evidence type="ECO:0000256" key="7">
    <source>
        <dbReference type="ARBA" id="ARBA00023065"/>
    </source>
</evidence>
<dbReference type="InterPro" id="IPR001185">
    <property type="entry name" value="MS_channel"/>
</dbReference>
<comment type="subunit">
    <text evidence="10">Homopentamer.</text>
</comment>
<dbReference type="GeneID" id="49393595"/>
<evidence type="ECO:0000313" key="13">
    <source>
        <dbReference type="EMBL" id="RMW45263.1"/>
    </source>
</evidence>
<evidence type="ECO:0000256" key="9">
    <source>
        <dbReference type="ARBA" id="ARBA00023303"/>
    </source>
</evidence>
<proteinExistence type="inferred from homology"/>
<keyword evidence="8 10" id="KW-0472">Membrane</keyword>
<evidence type="ECO:0000256" key="2">
    <source>
        <dbReference type="ARBA" id="ARBA00007254"/>
    </source>
</evidence>
<dbReference type="InterPro" id="IPR037673">
    <property type="entry name" value="MSC/AndL"/>
</dbReference>
<reference evidence="11" key="3">
    <citation type="submission" date="2022-11" db="EMBL/GenBank/DDBJ databases">
        <authorList>
            <person name="Wang Z."/>
        </authorList>
    </citation>
    <scope>NUCLEOTIDE SEQUENCE</scope>
    <source>
        <strain evidence="11">P2000</strain>
    </source>
</reference>
<dbReference type="EMBL" id="JAPEQV010000004">
    <property type="protein sequence ID" value="MDF2312130.1"/>
    <property type="molecule type" value="Genomic_DNA"/>
</dbReference>
<comment type="function">
    <text evidence="10">Channel that opens in response to stretch forces in the membrane lipid bilayer. May participate in the regulation of osmotic pressure changes within the cell.</text>
</comment>
<keyword evidence="5 10" id="KW-0812">Transmembrane</keyword>
<comment type="subcellular location">
    <subcellularLocation>
        <location evidence="1 10">Cell membrane</location>
        <topology evidence="1 10">Multi-pass membrane protein</topology>
    </subcellularLocation>
</comment>
<keyword evidence="6 10" id="KW-1133">Transmembrane helix</keyword>
<dbReference type="PRINTS" id="PR01264">
    <property type="entry name" value="MECHCHANNEL"/>
</dbReference>
<dbReference type="RefSeq" id="WP_003638387.1">
    <property type="nucleotide sequence ID" value="NZ_BJZC01000039.1"/>
</dbReference>
<dbReference type="OrthoDB" id="9810350at2"/>
<dbReference type="PANTHER" id="PTHR30266:SF2">
    <property type="entry name" value="LARGE-CONDUCTANCE MECHANOSENSITIVE CHANNEL"/>
    <property type="match status" value="1"/>
</dbReference>
<dbReference type="EMBL" id="PVOB01000278">
    <property type="protein sequence ID" value="PRO91626.1"/>
    <property type="molecule type" value="Genomic_DNA"/>
</dbReference>
<evidence type="ECO:0000256" key="8">
    <source>
        <dbReference type="ARBA" id="ARBA00023136"/>
    </source>
</evidence>
<keyword evidence="4 10" id="KW-1003">Cell membrane</keyword>
<keyword evidence="3 10" id="KW-0813">Transport</keyword>
<feature type="transmembrane region" description="Helical" evidence="10">
    <location>
        <begin position="12"/>
        <end position="31"/>
    </location>
</feature>
<reference evidence="13 15" key="2">
    <citation type="submission" date="2018-10" db="EMBL/GenBank/DDBJ databases">
        <title>Genome sequences of five Lactobacillus pentosus strains isolated from brines of traditionally fermented spanish-style green table olives and differences between them.</title>
        <authorList>
            <person name="Jimenez Diaz R."/>
        </authorList>
    </citation>
    <scope>NUCLEOTIDE SEQUENCE [LARGE SCALE GENOMIC DNA]</scope>
    <source>
        <strain evidence="13 15">IG10</strain>
    </source>
</reference>
<evidence type="ECO:0000256" key="3">
    <source>
        <dbReference type="ARBA" id="ARBA00022448"/>
    </source>
</evidence>
<dbReference type="EMBL" id="RDCJ01000102">
    <property type="protein sequence ID" value="RMW45263.1"/>
    <property type="molecule type" value="Genomic_DNA"/>
</dbReference>
<sequence length="127" mass="14160">MIKEFKEFIARGNVIDLAVGVIIGSAFTAIVKSLTDNLINPLIGIFLGRVDLSNLKVSIGDATFKYGSFLNAIINFFIVAIVVFILVKIINKVVKNEPEETEDEEEVDLSAQYLEEIRDLLKEQAKK</sequence>
<dbReference type="GO" id="GO:0005886">
    <property type="term" value="C:plasma membrane"/>
    <property type="evidence" value="ECO:0007669"/>
    <property type="project" value="UniProtKB-SubCell"/>
</dbReference>
<comment type="similarity">
    <text evidence="2 10">Belongs to the MscL family.</text>
</comment>
<evidence type="ECO:0000313" key="12">
    <source>
        <dbReference type="EMBL" id="PRO91626.1"/>
    </source>
</evidence>
<dbReference type="NCBIfam" id="NF001842">
    <property type="entry name" value="PRK00567.1-3"/>
    <property type="match status" value="1"/>
</dbReference>
<evidence type="ECO:0000256" key="5">
    <source>
        <dbReference type="ARBA" id="ARBA00022692"/>
    </source>
</evidence>
<organism evidence="11 16">
    <name type="scientific">Lactiplantibacillus pentosus</name>
    <name type="common">Lactobacillus pentosus</name>
    <dbReference type="NCBI Taxonomy" id="1589"/>
    <lineage>
        <taxon>Bacteria</taxon>
        <taxon>Bacillati</taxon>
        <taxon>Bacillota</taxon>
        <taxon>Bacilli</taxon>
        <taxon>Lactobacillales</taxon>
        <taxon>Lactobacillaceae</taxon>
        <taxon>Lactiplantibacillus</taxon>
    </lineage>
</organism>
<dbReference type="InterPro" id="IPR036019">
    <property type="entry name" value="MscL_channel"/>
</dbReference>
<evidence type="ECO:0000256" key="10">
    <source>
        <dbReference type="HAMAP-Rule" id="MF_00115"/>
    </source>
</evidence>
<dbReference type="HAMAP" id="MF_00115">
    <property type="entry name" value="MscL"/>
    <property type="match status" value="1"/>
</dbReference>
<reference evidence="11" key="4">
    <citation type="journal article" date="2023" name="Front Nutr">
        <title>Lactiplantibacillus pentosus P2020 protects the hyperuricemia and renal inflammation in mice.</title>
        <authorList>
            <person name="Wang Z."/>
            <person name="Song L."/>
            <person name="Li X."/>
            <person name="Xiao Y."/>
            <person name="Huang Y."/>
            <person name="Zhang Y."/>
            <person name="Li J."/>
            <person name="Li M."/>
            <person name="Ren Z."/>
        </authorList>
    </citation>
    <scope>NUCLEOTIDE SEQUENCE</scope>
    <source>
        <strain evidence="11">P2000</strain>
    </source>
</reference>
<dbReference type="SUPFAM" id="SSF81330">
    <property type="entry name" value="Gated mechanosensitive channel"/>
    <property type="match status" value="1"/>
</dbReference>
<name>A0A241RL52_LACPE</name>
<comment type="caution">
    <text evidence="11">The sequence shown here is derived from an EMBL/GenBank/DDBJ whole genome shotgun (WGS) entry which is preliminary data.</text>
</comment>